<dbReference type="InterPro" id="IPR038678">
    <property type="entry name" value="Spondin_N_sf"/>
</dbReference>
<feature type="signal peptide" evidence="2">
    <location>
        <begin position="1"/>
        <end position="20"/>
    </location>
</feature>
<evidence type="ECO:0000256" key="2">
    <source>
        <dbReference type="SAM" id="SignalP"/>
    </source>
</evidence>
<gene>
    <name evidence="4" type="ORF">KMW28_27675</name>
</gene>
<evidence type="ECO:0000259" key="3">
    <source>
        <dbReference type="Pfam" id="PF06468"/>
    </source>
</evidence>
<dbReference type="PROSITE" id="PS51257">
    <property type="entry name" value="PROKAR_LIPOPROTEIN"/>
    <property type="match status" value="1"/>
</dbReference>
<dbReference type="AlphaFoldDB" id="A0AAX1NBV3"/>
<dbReference type="EMBL" id="CP076133">
    <property type="protein sequence ID" value="QWG04682.1"/>
    <property type="molecule type" value="Genomic_DNA"/>
</dbReference>
<dbReference type="KEGG" id="fya:KMW28_27675"/>
<reference evidence="4 5" key="1">
    <citation type="submission" date="2021-05" db="EMBL/GenBank/DDBJ databases">
        <title>Comparative genomic studies on the polysaccharide-degrading batcterial strains of the Flammeovirga genus.</title>
        <authorList>
            <person name="Zewei F."/>
            <person name="Zheng Z."/>
            <person name="Yu L."/>
            <person name="Ruyue G."/>
            <person name="Yanhong M."/>
            <person name="Yuanyuan C."/>
            <person name="Jingyan G."/>
            <person name="Wenjun H."/>
        </authorList>
    </citation>
    <scope>NUCLEOTIDE SEQUENCE [LARGE SCALE GENOMIC DNA]</scope>
    <source>
        <strain evidence="4 5">NBRC:100898</strain>
    </source>
</reference>
<evidence type="ECO:0000313" key="5">
    <source>
        <dbReference type="Proteomes" id="UP000678679"/>
    </source>
</evidence>
<feature type="chain" id="PRO_5043466206" evidence="2">
    <location>
        <begin position="21"/>
        <end position="417"/>
    </location>
</feature>
<dbReference type="Pfam" id="PF06468">
    <property type="entry name" value="Spond_N"/>
    <property type="match status" value="1"/>
</dbReference>
<keyword evidence="2" id="KW-0732">Signal</keyword>
<dbReference type="Gene3D" id="2.60.40.2130">
    <property type="entry name" value="F-spondin domain"/>
    <property type="match status" value="3"/>
</dbReference>
<feature type="compositionally biased region" description="Polar residues" evidence="1">
    <location>
        <begin position="136"/>
        <end position="147"/>
    </location>
</feature>
<feature type="region of interest" description="Disordered" evidence="1">
    <location>
        <begin position="126"/>
        <end position="147"/>
    </location>
</feature>
<accession>A0AAX1NBV3</accession>
<evidence type="ECO:0000313" key="4">
    <source>
        <dbReference type="EMBL" id="QWG04682.1"/>
    </source>
</evidence>
<name>A0AAX1NBV3_9BACT</name>
<dbReference type="InterPro" id="IPR009465">
    <property type="entry name" value="Spondin_N"/>
</dbReference>
<feature type="domain" description="Spondin" evidence="3">
    <location>
        <begin position="211"/>
        <end position="365"/>
    </location>
</feature>
<dbReference type="Proteomes" id="UP000678679">
    <property type="component" value="Chromosome 2"/>
</dbReference>
<dbReference type="RefSeq" id="WP_169665598.1">
    <property type="nucleotide sequence ID" value="NZ_CP076133.1"/>
</dbReference>
<evidence type="ECO:0000256" key="1">
    <source>
        <dbReference type="SAM" id="MobiDB-lite"/>
    </source>
</evidence>
<proteinExistence type="predicted"/>
<keyword evidence="5" id="KW-1185">Reference proteome</keyword>
<organism evidence="4 5">
    <name type="scientific">Flammeovirga yaeyamensis</name>
    <dbReference type="NCBI Taxonomy" id="367791"/>
    <lineage>
        <taxon>Bacteria</taxon>
        <taxon>Pseudomonadati</taxon>
        <taxon>Bacteroidota</taxon>
        <taxon>Cytophagia</taxon>
        <taxon>Cytophagales</taxon>
        <taxon>Flammeovirgaceae</taxon>
        <taxon>Flammeovirga</taxon>
    </lineage>
</organism>
<protein>
    <submittedName>
        <fullName evidence="4">Spondin domain-containing protein</fullName>
    </submittedName>
</protein>
<sequence length="417" mass="44233">MKTIQLLFIVLSIFMFTACSDDENDDPVNLPAANEFTVTIENIAEGKDFFAYGSTGLITPGNSESFSFNAGKGHYLNFATMFVQSNDLFYAPSDAGIALYDSDGNAVTGDITSQFYYWDAGTEVNQEPGVGADQAPRQSGPNTGTAENGTIQLLSMVNDGYTYPTLSDVIKVSIAHDGGTLFTVTVENKSNTASLASPFAPGSWVVHSSGQYPLFKDGATASSNLEGLAEDGNLEGFNTTLGDNSGLVSPFAPGAYSVGKTNELFMLGQTSTEALMALAEDGNASGFAMHFNTPDQGDSPAPIFPNQSYSFTFTAEEGDYLSLATMLVQSNDWFIGFDNLKLYNGSTPLTGDITNSLMVFDSGTELDEYAGAGNYQAPRQPSANSGMDENGVVSIENDLSSNVPDLSQMVRVTITAN</sequence>
<dbReference type="NCBIfam" id="NF038123">
    <property type="entry name" value="NF038123_dom"/>
    <property type="match status" value="2"/>
</dbReference>